<dbReference type="GO" id="GO:0016887">
    <property type="term" value="F:ATP hydrolysis activity"/>
    <property type="evidence" value="ECO:0007669"/>
    <property type="project" value="InterPro"/>
</dbReference>
<evidence type="ECO:0000313" key="6">
    <source>
        <dbReference type="EMBL" id="TBN58542.1"/>
    </source>
</evidence>
<evidence type="ECO:0000259" key="5">
    <source>
        <dbReference type="PROSITE" id="PS50893"/>
    </source>
</evidence>
<name>A0A4Q9GU02_9MICO</name>
<evidence type="ECO:0000256" key="4">
    <source>
        <dbReference type="ARBA" id="ARBA00022840"/>
    </source>
</evidence>
<reference evidence="7" key="1">
    <citation type="submission" date="2019-02" db="EMBL/GenBank/DDBJ databases">
        <title>Glaciihabitans arcticus sp. nov., a psychrotolerant bacterium isolated from polar soil.</title>
        <authorList>
            <person name="Dahal R.H."/>
        </authorList>
    </citation>
    <scope>NUCLEOTIDE SEQUENCE [LARGE SCALE GENOMIC DNA]</scope>
    <source>
        <strain evidence="7">RP-3-7</strain>
    </source>
</reference>
<sequence>MRAHDLSIRYPSRHPDSTVLPVNGVSFTVREGEILAIVGETGSGKSTLAATIAGHIGTGESGYPIIHGGSLSVFGRELRGATRKALDRTNFRIGYLPQDAGSFLAPRLTVGENVALPIFERDRRFNQTEAGKAVATLIDSVRLPLAMMNKYPHELSRGQRQRVAIARSLILEPEIFVADDPTSGIDVMVRDAILDTIRELQQQRSFSAVVVTPDLREVRFLSKSVLVMHRGVIVGNGLIDDVLDRPDHPYVEGLAVAWDHEAAPTHG</sequence>
<dbReference type="Proteomes" id="UP000294194">
    <property type="component" value="Unassembled WGS sequence"/>
</dbReference>
<dbReference type="EMBL" id="SISG01000001">
    <property type="protein sequence ID" value="TBN58542.1"/>
    <property type="molecule type" value="Genomic_DNA"/>
</dbReference>
<dbReference type="PROSITE" id="PS50893">
    <property type="entry name" value="ABC_TRANSPORTER_2"/>
    <property type="match status" value="1"/>
</dbReference>
<dbReference type="InterPro" id="IPR050319">
    <property type="entry name" value="ABC_transp_ATP-bind"/>
</dbReference>
<comment type="caution">
    <text evidence="6">The sequence shown here is derived from an EMBL/GenBank/DDBJ whole genome shotgun (WGS) entry which is preliminary data.</text>
</comment>
<dbReference type="Gene3D" id="3.40.50.300">
    <property type="entry name" value="P-loop containing nucleotide triphosphate hydrolases"/>
    <property type="match status" value="1"/>
</dbReference>
<keyword evidence="2" id="KW-0813">Transport</keyword>
<comment type="similarity">
    <text evidence="1">Belongs to the ABC transporter superfamily.</text>
</comment>
<dbReference type="SUPFAM" id="SSF52540">
    <property type="entry name" value="P-loop containing nucleoside triphosphate hydrolases"/>
    <property type="match status" value="1"/>
</dbReference>
<proteinExistence type="inferred from homology"/>
<feature type="domain" description="ABC transporter" evidence="5">
    <location>
        <begin position="1"/>
        <end position="255"/>
    </location>
</feature>
<keyword evidence="7" id="KW-1185">Reference proteome</keyword>
<keyword evidence="4 6" id="KW-0067">ATP-binding</keyword>
<dbReference type="Pfam" id="PF00005">
    <property type="entry name" value="ABC_tran"/>
    <property type="match status" value="1"/>
</dbReference>
<dbReference type="InterPro" id="IPR003439">
    <property type="entry name" value="ABC_transporter-like_ATP-bd"/>
</dbReference>
<dbReference type="PANTHER" id="PTHR43776:SF7">
    <property type="entry name" value="D,D-DIPEPTIDE TRANSPORT ATP-BINDING PROTEIN DDPF-RELATED"/>
    <property type="match status" value="1"/>
</dbReference>
<dbReference type="SMART" id="SM00382">
    <property type="entry name" value="AAA"/>
    <property type="match status" value="1"/>
</dbReference>
<dbReference type="GO" id="GO:0055085">
    <property type="term" value="P:transmembrane transport"/>
    <property type="evidence" value="ECO:0007669"/>
    <property type="project" value="UniProtKB-ARBA"/>
</dbReference>
<protein>
    <submittedName>
        <fullName evidence="6">ABC transporter ATP-binding protein</fullName>
    </submittedName>
</protein>
<dbReference type="InterPro" id="IPR003593">
    <property type="entry name" value="AAA+_ATPase"/>
</dbReference>
<evidence type="ECO:0000256" key="3">
    <source>
        <dbReference type="ARBA" id="ARBA00022741"/>
    </source>
</evidence>
<evidence type="ECO:0000256" key="2">
    <source>
        <dbReference type="ARBA" id="ARBA00022448"/>
    </source>
</evidence>
<dbReference type="CDD" id="cd03257">
    <property type="entry name" value="ABC_NikE_OppD_transporters"/>
    <property type="match status" value="1"/>
</dbReference>
<keyword evidence="3" id="KW-0547">Nucleotide-binding</keyword>
<dbReference type="PANTHER" id="PTHR43776">
    <property type="entry name" value="TRANSPORT ATP-BINDING PROTEIN"/>
    <property type="match status" value="1"/>
</dbReference>
<dbReference type="GO" id="GO:0005524">
    <property type="term" value="F:ATP binding"/>
    <property type="evidence" value="ECO:0007669"/>
    <property type="project" value="UniProtKB-KW"/>
</dbReference>
<dbReference type="AlphaFoldDB" id="A0A4Q9GU02"/>
<dbReference type="InterPro" id="IPR027417">
    <property type="entry name" value="P-loop_NTPase"/>
</dbReference>
<accession>A0A4Q9GU02</accession>
<gene>
    <name evidence="6" type="ORF">EYE40_05700</name>
</gene>
<organism evidence="6 7">
    <name type="scientific">Glaciihabitans arcticus</name>
    <dbReference type="NCBI Taxonomy" id="2668039"/>
    <lineage>
        <taxon>Bacteria</taxon>
        <taxon>Bacillati</taxon>
        <taxon>Actinomycetota</taxon>
        <taxon>Actinomycetes</taxon>
        <taxon>Micrococcales</taxon>
        <taxon>Microbacteriaceae</taxon>
        <taxon>Glaciihabitans</taxon>
    </lineage>
</organism>
<evidence type="ECO:0000256" key="1">
    <source>
        <dbReference type="ARBA" id="ARBA00005417"/>
    </source>
</evidence>
<evidence type="ECO:0000313" key="7">
    <source>
        <dbReference type="Proteomes" id="UP000294194"/>
    </source>
</evidence>